<keyword evidence="15" id="KW-1185">Reference proteome</keyword>
<dbReference type="OrthoDB" id="9812372at2"/>
<sequence length="706" mass="77576">MAILDKIRKKTTILILIIGLALFAFVISGIFSANTFSGAKVGSAVAEVNGNDISIDDFRQKVEIASKNYGAGASSMQVVNGVWEQEIKNAILEEQFQELGITVEQDQIVDFLRNNPSYSQLPQFLNENGVFDENKFIDFIATLKENNPQGYQDWLQTEKAIIFAAKEQIYYNLIGSGVGTTLKEGELDYKLANDKFDISYVRVPYTSIPDSTIAISKSEIETYVKAHKEDFKQDESRDIQFVYFKEKASLKDENEVKAKITSLLNDTQAFNAAKDTTETIKGFRNTTDMVAFLDLNSDVKFDTVYKPKSAFPSKVADSLVALSIGQIYGPYREGDTFEVAKMMGKKAGGNVKASHILIAYAGSQSAAENVTRTKEEAESRAKELLAEAKKSGVVFADLARENSDGPSGPRGGDLGFFVEGAMVKPFNDFVFNNSTGSIGLVETEFGFHIVKVDEKQDLFQIARLVREIEPSDETIDLVFQDATKFEMQTIEGKKSFEEVAKAGNYDVRPVNKIKAMDENLPGLAAQRSIVQWAFNDDTEIGDVKRFDLNDGYTVVRLTAKYKEGLMTSEDASATVLPILRKEKKVAQILDKNKGKSMDAFGKDNNVSPATASAVTVKSPTIPGAGSEPAVAGTAYVLGEGKTSGLIEGNSGVFMIKVTKKTPATKLDNYSTFSNSLDQSKKSRVGSAVYQALKEASEIKDNRSMFY</sequence>
<dbReference type="Gene3D" id="3.10.50.40">
    <property type="match status" value="1"/>
</dbReference>
<dbReference type="InterPro" id="IPR023058">
    <property type="entry name" value="PPIase_PpiC_CS"/>
</dbReference>
<evidence type="ECO:0000256" key="11">
    <source>
        <dbReference type="PROSITE-ProRule" id="PRU00278"/>
    </source>
</evidence>
<dbReference type="PROSITE" id="PS50198">
    <property type="entry name" value="PPIC_PPIASE_2"/>
    <property type="match status" value="1"/>
</dbReference>
<proteinExistence type="inferred from homology"/>
<dbReference type="SUPFAM" id="SSF109998">
    <property type="entry name" value="Triger factor/SurA peptide-binding domain-like"/>
    <property type="match status" value="1"/>
</dbReference>
<keyword evidence="7" id="KW-0143">Chaperone</keyword>
<evidence type="ECO:0000256" key="4">
    <source>
        <dbReference type="ARBA" id="ARBA00022692"/>
    </source>
</evidence>
<organism evidence="14 15">
    <name type="scientific">Cellulophaga tyrosinoxydans</name>
    <dbReference type="NCBI Taxonomy" id="504486"/>
    <lineage>
        <taxon>Bacteria</taxon>
        <taxon>Pseudomonadati</taxon>
        <taxon>Bacteroidota</taxon>
        <taxon>Flavobacteriia</taxon>
        <taxon>Flavobacteriales</taxon>
        <taxon>Flavobacteriaceae</taxon>
        <taxon>Cellulophaga</taxon>
    </lineage>
</organism>
<dbReference type="GO" id="GO:0005886">
    <property type="term" value="C:plasma membrane"/>
    <property type="evidence" value="ECO:0007669"/>
    <property type="project" value="UniProtKB-SubCell"/>
</dbReference>
<evidence type="ECO:0000256" key="12">
    <source>
        <dbReference type="SAM" id="Phobius"/>
    </source>
</evidence>
<dbReference type="Proteomes" id="UP000192360">
    <property type="component" value="Unassembled WGS sequence"/>
</dbReference>
<keyword evidence="5 12" id="KW-1133">Transmembrane helix</keyword>
<evidence type="ECO:0000256" key="7">
    <source>
        <dbReference type="ARBA" id="ARBA00023186"/>
    </source>
</evidence>
<accession>A0A1W1ZB86</accession>
<evidence type="ECO:0000256" key="9">
    <source>
        <dbReference type="ARBA" id="ARBA00040743"/>
    </source>
</evidence>
<dbReference type="GO" id="GO:0003755">
    <property type="term" value="F:peptidyl-prolyl cis-trans isomerase activity"/>
    <property type="evidence" value="ECO:0007669"/>
    <property type="project" value="UniProtKB-KW"/>
</dbReference>
<evidence type="ECO:0000256" key="8">
    <source>
        <dbReference type="ARBA" id="ARBA00038408"/>
    </source>
</evidence>
<comment type="subcellular location">
    <subcellularLocation>
        <location evidence="1">Cell inner membrane</location>
        <topology evidence="1">Single-pass type II membrane protein</topology>
        <orientation evidence="1">Periplasmic side</orientation>
    </subcellularLocation>
</comment>
<evidence type="ECO:0000256" key="10">
    <source>
        <dbReference type="ARBA" id="ARBA00042775"/>
    </source>
</evidence>
<evidence type="ECO:0000259" key="13">
    <source>
        <dbReference type="PROSITE" id="PS50198"/>
    </source>
</evidence>
<evidence type="ECO:0000313" key="15">
    <source>
        <dbReference type="Proteomes" id="UP000192360"/>
    </source>
</evidence>
<dbReference type="STRING" id="504486.SAMN05660703_1332"/>
<keyword evidence="6 12" id="KW-0472">Membrane</keyword>
<dbReference type="InterPro" id="IPR027304">
    <property type="entry name" value="Trigger_fact/SurA_dom_sf"/>
</dbReference>
<dbReference type="Pfam" id="PF13616">
    <property type="entry name" value="Rotamase_3"/>
    <property type="match status" value="1"/>
</dbReference>
<gene>
    <name evidence="14" type="ORF">SAMN05660703_1332</name>
</gene>
<keyword evidence="3" id="KW-0997">Cell inner membrane</keyword>
<dbReference type="PROSITE" id="PS01096">
    <property type="entry name" value="PPIC_PPIASE_1"/>
    <property type="match status" value="1"/>
</dbReference>
<dbReference type="PANTHER" id="PTHR47529:SF1">
    <property type="entry name" value="PERIPLASMIC CHAPERONE PPID"/>
    <property type="match status" value="1"/>
</dbReference>
<feature type="transmembrane region" description="Helical" evidence="12">
    <location>
        <begin position="12"/>
        <end position="31"/>
    </location>
</feature>
<comment type="similarity">
    <text evidence="8">Belongs to the PpiD chaperone family.</text>
</comment>
<keyword evidence="2" id="KW-1003">Cell membrane</keyword>
<evidence type="ECO:0000256" key="2">
    <source>
        <dbReference type="ARBA" id="ARBA00022475"/>
    </source>
</evidence>
<feature type="domain" description="PpiC" evidence="13">
    <location>
        <begin position="348"/>
        <end position="454"/>
    </location>
</feature>
<keyword evidence="11 14" id="KW-0413">Isomerase</keyword>
<dbReference type="RefSeq" id="WP_084060587.1">
    <property type="nucleotide sequence ID" value="NZ_FWXO01000001.1"/>
</dbReference>
<evidence type="ECO:0000256" key="1">
    <source>
        <dbReference type="ARBA" id="ARBA00004382"/>
    </source>
</evidence>
<evidence type="ECO:0000256" key="3">
    <source>
        <dbReference type="ARBA" id="ARBA00022519"/>
    </source>
</evidence>
<dbReference type="InterPro" id="IPR052029">
    <property type="entry name" value="PpiD_chaperone"/>
</dbReference>
<protein>
    <recommendedName>
        <fullName evidence="9">Periplasmic chaperone PpiD</fullName>
    </recommendedName>
    <alternativeName>
        <fullName evidence="10">Periplasmic folding chaperone</fullName>
    </alternativeName>
</protein>
<name>A0A1W1ZB86_9FLAO</name>
<dbReference type="PANTHER" id="PTHR47529">
    <property type="entry name" value="PEPTIDYL-PROLYL CIS-TRANS ISOMERASE D"/>
    <property type="match status" value="1"/>
</dbReference>
<dbReference type="SUPFAM" id="SSF54534">
    <property type="entry name" value="FKBP-like"/>
    <property type="match status" value="1"/>
</dbReference>
<dbReference type="AlphaFoldDB" id="A0A1W1ZB86"/>
<keyword evidence="11" id="KW-0697">Rotamase</keyword>
<evidence type="ECO:0000256" key="5">
    <source>
        <dbReference type="ARBA" id="ARBA00022989"/>
    </source>
</evidence>
<dbReference type="Pfam" id="PF13623">
    <property type="entry name" value="SurA_N_2"/>
    <property type="match status" value="1"/>
</dbReference>
<keyword evidence="4 12" id="KW-0812">Transmembrane</keyword>
<evidence type="ECO:0000313" key="14">
    <source>
        <dbReference type="EMBL" id="SMC45647.1"/>
    </source>
</evidence>
<dbReference type="InterPro" id="IPR000297">
    <property type="entry name" value="PPIase_PpiC"/>
</dbReference>
<evidence type="ECO:0000256" key="6">
    <source>
        <dbReference type="ARBA" id="ARBA00023136"/>
    </source>
</evidence>
<dbReference type="EMBL" id="FWXO01000001">
    <property type="protein sequence ID" value="SMC45647.1"/>
    <property type="molecule type" value="Genomic_DNA"/>
</dbReference>
<dbReference type="InterPro" id="IPR046357">
    <property type="entry name" value="PPIase_dom_sf"/>
</dbReference>
<reference evidence="14 15" key="1">
    <citation type="submission" date="2017-04" db="EMBL/GenBank/DDBJ databases">
        <authorList>
            <person name="Afonso C.L."/>
            <person name="Miller P.J."/>
            <person name="Scott M.A."/>
            <person name="Spackman E."/>
            <person name="Goraichik I."/>
            <person name="Dimitrov K.M."/>
            <person name="Suarez D.L."/>
            <person name="Swayne D.E."/>
        </authorList>
    </citation>
    <scope>NUCLEOTIDE SEQUENCE [LARGE SCALE GENOMIC DNA]</scope>
    <source>
        <strain evidence="14 15">DSM 21164</strain>
    </source>
</reference>